<organism evidence="1 2">
    <name type="scientific">Mycobacterium kansasii</name>
    <dbReference type="NCBI Taxonomy" id="1768"/>
    <lineage>
        <taxon>Bacteria</taxon>
        <taxon>Bacillati</taxon>
        <taxon>Actinomycetota</taxon>
        <taxon>Actinomycetes</taxon>
        <taxon>Mycobacteriales</taxon>
        <taxon>Mycobacteriaceae</taxon>
        <taxon>Mycobacterium</taxon>
    </lineage>
</organism>
<accession>A0A1V3XIY4</accession>
<evidence type="ECO:0000313" key="1">
    <source>
        <dbReference type="EMBL" id="OOK79167.1"/>
    </source>
</evidence>
<evidence type="ECO:0000313" key="2">
    <source>
        <dbReference type="Proteomes" id="UP000189229"/>
    </source>
</evidence>
<dbReference type="Gene3D" id="3.40.50.1820">
    <property type="entry name" value="alpha/beta hydrolase"/>
    <property type="match status" value="1"/>
</dbReference>
<protein>
    <submittedName>
        <fullName evidence="1">Uncharacterized protein</fullName>
    </submittedName>
</protein>
<name>A0A1V3XIY4_MYCKA</name>
<gene>
    <name evidence="1" type="ORF">BZL30_2361</name>
</gene>
<comment type="caution">
    <text evidence="1">The sequence shown here is derived from an EMBL/GenBank/DDBJ whole genome shotgun (WGS) entry which is preliminary data.</text>
</comment>
<reference evidence="1 2" key="1">
    <citation type="submission" date="2017-02" db="EMBL/GenBank/DDBJ databases">
        <title>Complete genome sequences of Mycobacterium kansasii strains isolated from rhesus macaques.</title>
        <authorList>
            <person name="Panda A."/>
            <person name="Nagaraj S."/>
            <person name="Zhao X."/>
            <person name="Tettelin H."/>
            <person name="Detolla L.J."/>
        </authorList>
    </citation>
    <scope>NUCLEOTIDE SEQUENCE [LARGE SCALE GENOMIC DNA]</scope>
    <source>
        <strain evidence="1 2">11-3813</strain>
    </source>
</reference>
<dbReference type="EMBL" id="MVBM01000002">
    <property type="protein sequence ID" value="OOK79167.1"/>
    <property type="molecule type" value="Genomic_DNA"/>
</dbReference>
<dbReference type="Proteomes" id="UP000189229">
    <property type="component" value="Unassembled WGS sequence"/>
</dbReference>
<dbReference type="InterPro" id="IPR029058">
    <property type="entry name" value="AB_hydrolase_fold"/>
</dbReference>
<proteinExistence type="predicted"/>
<sequence length="101" mass="11128">MLPLKSEAEPMPVPATAIYSRFDGMVAWQTCINPPGPRSENIAVLASHIGYGHHPATVWAIADRLAQPRAAGPRSVRRRYCGRCFRPSTGLGSLLRCCWPR</sequence>
<dbReference type="AlphaFoldDB" id="A0A1V3XIY4"/>